<dbReference type="AlphaFoldDB" id="A0A5B7YDV2"/>
<dbReference type="RefSeq" id="WP_139756614.1">
    <property type="nucleotide sequence ID" value="NZ_CP039852.1"/>
</dbReference>
<organism evidence="2 3">
    <name type="scientific">Salinimonas iocasae</name>
    <dbReference type="NCBI Taxonomy" id="2572577"/>
    <lineage>
        <taxon>Bacteria</taxon>
        <taxon>Pseudomonadati</taxon>
        <taxon>Pseudomonadota</taxon>
        <taxon>Gammaproteobacteria</taxon>
        <taxon>Alteromonadales</taxon>
        <taxon>Alteromonadaceae</taxon>
        <taxon>Alteromonas/Salinimonas group</taxon>
        <taxon>Salinimonas</taxon>
    </lineage>
</organism>
<keyword evidence="3" id="KW-1185">Reference proteome</keyword>
<reference evidence="2 3" key="1">
    <citation type="submission" date="2019-04" db="EMBL/GenBank/DDBJ databases">
        <title>Salinimonas iocasae sp. nov., a halophilic bacterium isolated from the outer tube casing of tubeworms in Okinawa Trough.</title>
        <authorList>
            <person name="Zhang H."/>
            <person name="Wang H."/>
            <person name="Li C."/>
        </authorList>
    </citation>
    <scope>NUCLEOTIDE SEQUENCE [LARGE SCALE GENOMIC DNA]</scope>
    <source>
        <strain evidence="2 3">KX18D6</strain>
    </source>
</reference>
<evidence type="ECO:0000313" key="3">
    <source>
        <dbReference type="Proteomes" id="UP000304912"/>
    </source>
</evidence>
<dbReference type="EMBL" id="CP039852">
    <property type="protein sequence ID" value="QCZ93872.1"/>
    <property type="molecule type" value="Genomic_DNA"/>
</dbReference>
<feature type="region of interest" description="Disordered" evidence="1">
    <location>
        <begin position="20"/>
        <end position="42"/>
    </location>
</feature>
<evidence type="ECO:0000313" key="2">
    <source>
        <dbReference type="EMBL" id="QCZ93872.1"/>
    </source>
</evidence>
<name>A0A5B7YDV2_9ALTE</name>
<dbReference type="PROSITE" id="PS51257">
    <property type="entry name" value="PROKAR_LIPOPROTEIN"/>
    <property type="match status" value="1"/>
</dbReference>
<dbReference type="KEGG" id="salk:FBQ74_10405"/>
<accession>A0A5B7YDV2</accession>
<sequence>MKYYLLLTTLFFLAACGDGSSGSSANTSNTDSTSGQSDSQSQVDGTAEIIQIEVVADNLIFSTVENTFIADMNGNSLVVLPSFGSLIGFGTQFIADSQFYEIDGTASGRVNISRISVDGRDEIYYVDPETDQIFLIDGDVSSPTNISVPVELEGEELTSALQVEQFKLIGVNRNDIINTSIFYDDNLVHSQDHLFIEEPVITDDQRRLFFRSSHVGYMLDLRLQDLIAFDIPLASNFFRMNGQIYFSANANEHYRYLVSTGTFEVADLFPKELGVVHDSEYYQGVEYLATSTGIWTYTVESSTFKRIK</sequence>
<gene>
    <name evidence="2" type="ORF">FBQ74_10405</name>
</gene>
<dbReference type="Proteomes" id="UP000304912">
    <property type="component" value="Chromosome"/>
</dbReference>
<proteinExistence type="predicted"/>
<protein>
    <submittedName>
        <fullName evidence="2">Uncharacterized protein</fullName>
    </submittedName>
</protein>
<evidence type="ECO:0000256" key="1">
    <source>
        <dbReference type="SAM" id="MobiDB-lite"/>
    </source>
</evidence>